<organism evidence="2 3">
    <name type="scientific">Chlorella sorokiniana</name>
    <name type="common">Freshwater green alga</name>
    <dbReference type="NCBI Taxonomy" id="3076"/>
    <lineage>
        <taxon>Eukaryota</taxon>
        <taxon>Viridiplantae</taxon>
        <taxon>Chlorophyta</taxon>
        <taxon>core chlorophytes</taxon>
        <taxon>Trebouxiophyceae</taxon>
        <taxon>Chlorellales</taxon>
        <taxon>Chlorellaceae</taxon>
        <taxon>Chlorella clade</taxon>
        <taxon>Chlorella</taxon>
    </lineage>
</organism>
<dbReference type="EMBL" id="LHPG02000009">
    <property type="protein sequence ID" value="PRW56026.1"/>
    <property type="molecule type" value="Genomic_DNA"/>
</dbReference>
<dbReference type="PANTHER" id="PTHR35514">
    <property type="entry name" value="THYLAKOID LUMENAL 15.0 KDA PROTEIN 2, CHLOROPLASTIC"/>
    <property type="match status" value="1"/>
</dbReference>
<proteinExistence type="predicted"/>
<accession>A0A2P6TPR4</accession>
<reference evidence="2 3" key="1">
    <citation type="journal article" date="2018" name="Plant J.">
        <title>Genome sequences of Chlorella sorokiniana UTEX 1602 and Micractinium conductrix SAG 241.80: implications to maltose excretion by a green alga.</title>
        <authorList>
            <person name="Arriola M.B."/>
            <person name="Velmurugan N."/>
            <person name="Zhang Y."/>
            <person name="Plunkett M.H."/>
            <person name="Hondzo H."/>
            <person name="Barney B.M."/>
        </authorList>
    </citation>
    <scope>NUCLEOTIDE SEQUENCE [LARGE SCALE GENOMIC DNA]</scope>
    <source>
        <strain evidence="3">UTEX 1602</strain>
    </source>
</reference>
<evidence type="ECO:0000256" key="1">
    <source>
        <dbReference type="SAM" id="Phobius"/>
    </source>
</evidence>
<name>A0A2P6TPR4_CHLSO</name>
<dbReference type="OrthoDB" id="417797at2759"/>
<dbReference type="AlphaFoldDB" id="A0A2P6TPR4"/>
<dbReference type="Proteomes" id="UP000239899">
    <property type="component" value="Unassembled WGS sequence"/>
</dbReference>
<sequence>MLQQLTSLGARSCGCLHPSVTPVAPSRRRCSAVQACRQAQEGTVPPPPAAAQPPLLQRLRSAALAGALSATLALAPISATSMDAWAQPVAVSNDTPVLDLARVVPSGQLEGLQQQLRDLESETGWRVRMLTRYGSDGPSDAELRAGWRTDERTVVILVDPSSPNIMNFKFGREVRSVLSAPFFTELQGRFGNMFAVREMGESAAVMNMVDTLTGCLARGGCAVVPGLSADHYYFTLAVSLAGGVVAGAASKLEPSGFVQRRWVWVALFAPLWGSLFVNFGLGPVISRTDDLLPLVGNIVAFGVAAAAVGYSPKISKAVGLTTDEDAA</sequence>
<gene>
    <name evidence="2" type="ORF">C2E21_5230</name>
</gene>
<comment type="caution">
    <text evidence="2">The sequence shown here is derived from an EMBL/GenBank/DDBJ whole genome shotgun (WGS) entry which is preliminary data.</text>
</comment>
<dbReference type="STRING" id="3076.A0A2P6TPR4"/>
<keyword evidence="1" id="KW-0812">Transmembrane</keyword>
<feature type="transmembrane region" description="Helical" evidence="1">
    <location>
        <begin position="291"/>
        <end position="310"/>
    </location>
</feature>
<feature type="transmembrane region" description="Helical" evidence="1">
    <location>
        <begin position="262"/>
        <end position="285"/>
    </location>
</feature>
<protein>
    <submittedName>
        <fullName evidence="2">Methanol dehydrogenase</fullName>
    </submittedName>
</protein>
<evidence type="ECO:0000313" key="2">
    <source>
        <dbReference type="EMBL" id="PRW56026.1"/>
    </source>
</evidence>
<keyword evidence="3" id="KW-1185">Reference proteome</keyword>
<keyword evidence="1" id="KW-0472">Membrane</keyword>
<evidence type="ECO:0000313" key="3">
    <source>
        <dbReference type="Proteomes" id="UP000239899"/>
    </source>
</evidence>
<dbReference type="PANTHER" id="PTHR35514:SF1">
    <property type="entry name" value="THYLAKOID LUMENAL 15.0 KDA PROTEIN 2, CHLOROPLASTIC"/>
    <property type="match status" value="1"/>
</dbReference>
<keyword evidence="1" id="KW-1133">Transmembrane helix</keyword>